<accession>A0A3Q9IC60</accession>
<dbReference type="Pfam" id="PF13271">
    <property type="entry name" value="DUF4062"/>
    <property type="match status" value="1"/>
</dbReference>
<dbReference type="InterPro" id="IPR025139">
    <property type="entry name" value="DUF4062"/>
</dbReference>
<dbReference type="EMBL" id="CP034346">
    <property type="protein sequence ID" value="AZS15790.1"/>
    <property type="molecule type" value="Genomic_DNA"/>
</dbReference>
<sequence length="410" mass="47106">MTNVIYPSMPTWVILEKTIIGVLHTLARTKIFISSVNEDGLKPLRKSVYQELHALGHEPVMWEENIGPWLASADPVTLCLQAVEQCDIYLLFIGSKAGTYDKAAERTITHLEFIKAQEQEITILVFADVEVKRIFFSTVKPLLDQYIDQYISKEERFPSPLHMMDALRKHKQVPGYIDPYVWYFLYDMILRNVYVDDLSLGVPIDWRSYFSDLLRRGSLLLPLEESIQLSGNRLEQLDEAFDLITGLIPQMQISGFRDAEKFLSLIKDRACGGMIEHGYGKYMTESVGSYGDCSAITLYVSQEDQLHLVAKCGKAQGPPYYKLDNKSSYAVLTYQMGDQREQVFFTAAKNMFYYCIRSGPYVITLHYPAEPDWDYRKFIRYKESVNHAIISKNPVIIEFIKLSLGGMQRG</sequence>
<keyword evidence="3" id="KW-1185">Reference proteome</keyword>
<organism evidence="2 3">
    <name type="scientific">Paenibacillus lutimineralis</name>
    <dbReference type="NCBI Taxonomy" id="2707005"/>
    <lineage>
        <taxon>Bacteria</taxon>
        <taxon>Bacillati</taxon>
        <taxon>Bacillota</taxon>
        <taxon>Bacilli</taxon>
        <taxon>Bacillales</taxon>
        <taxon>Paenibacillaceae</taxon>
        <taxon>Paenibacillus</taxon>
    </lineage>
</organism>
<evidence type="ECO:0000313" key="3">
    <source>
        <dbReference type="Proteomes" id="UP000270678"/>
    </source>
</evidence>
<protein>
    <submittedName>
        <fullName evidence="2">DUF4062 domain-containing protein</fullName>
    </submittedName>
</protein>
<evidence type="ECO:0000259" key="1">
    <source>
        <dbReference type="Pfam" id="PF13271"/>
    </source>
</evidence>
<dbReference type="AlphaFoldDB" id="A0A3Q9IC60"/>
<proteinExistence type="predicted"/>
<gene>
    <name evidence="2" type="ORF">EI981_16005</name>
</gene>
<reference evidence="3" key="1">
    <citation type="submission" date="2018-12" db="EMBL/GenBank/DDBJ databases">
        <title>Complete genome sequence of Paenibacillus sp. MBLB1234.</title>
        <authorList>
            <person name="Nam Y.-D."/>
            <person name="Kang J."/>
            <person name="Chung W.-H."/>
            <person name="Park Y.S."/>
        </authorList>
    </citation>
    <scope>NUCLEOTIDE SEQUENCE [LARGE SCALE GENOMIC DNA]</scope>
    <source>
        <strain evidence="3">MBLB1234</strain>
    </source>
</reference>
<dbReference type="OrthoDB" id="2899841at2"/>
<feature type="domain" description="DUF4062" evidence="1">
    <location>
        <begin position="30"/>
        <end position="116"/>
    </location>
</feature>
<name>A0A3Q9IC60_9BACL</name>
<evidence type="ECO:0000313" key="2">
    <source>
        <dbReference type="EMBL" id="AZS15790.1"/>
    </source>
</evidence>
<dbReference type="Proteomes" id="UP000270678">
    <property type="component" value="Chromosome"/>
</dbReference>
<dbReference type="KEGG" id="plut:EI981_16005"/>